<dbReference type="InterPro" id="IPR015943">
    <property type="entry name" value="WD40/YVTN_repeat-like_dom_sf"/>
</dbReference>
<protein>
    <recommendedName>
        <fullName evidence="6">Guanine nucleotide-binding protein subunit beta-like protein 1</fullName>
    </recommendedName>
</protein>
<dbReference type="PANTHER" id="PTHR19854">
    <property type="entry name" value="TRANSDUCIN BETA-LIKE 3"/>
    <property type="match status" value="1"/>
</dbReference>
<evidence type="ECO:0000313" key="5">
    <source>
        <dbReference type="Proteomes" id="UP001497497"/>
    </source>
</evidence>
<keyword evidence="2" id="KW-0677">Repeat</keyword>
<dbReference type="InterPro" id="IPR001680">
    <property type="entry name" value="WD40_rpt"/>
</dbReference>
<dbReference type="AlphaFoldDB" id="A0AAV2IFB8"/>
<dbReference type="PROSITE" id="PS50082">
    <property type="entry name" value="WD_REPEATS_2"/>
    <property type="match status" value="1"/>
</dbReference>
<comment type="caution">
    <text evidence="4">The sequence shown here is derived from an EMBL/GenBank/DDBJ whole genome shotgun (WGS) entry which is preliminary data.</text>
</comment>
<dbReference type="PROSITE" id="PS00678">
    <property type="entry name" value="WD_REPEATS_1"/>
    <property type="match status" value="1"/>
</dbReference>
<reference evidence="4 5" key="1">
    <citation type="submission" date="2024-04" db="EMBL/GenBank/DDBJ databases">
        <authorList>
            <consortium name="Genoscope - CEA"/>
            <person name="William W."/>
        </authorList>
    </citation>
    <scope>NUCLEOTIDE SEQUENCE [LARGE SCALE GENOMIC DNA]</scope>
</reference>
<evidence type="ECO:0000256" key="3">
    <source>
        <dbReference type="PROSITE-ProRule" id="PRU00221"/>
    </source>
</evidence>
<dbReference type="PROSITE" id="PS50294">
    <property type="entry name" value="WD_REPEATS_REGION"/>
    <property type="match status" value="1"/>
</dbReference>
<dbReference type="SUPFAM" id="SSF50978">
    <property type="entry name" value="WD40 repeat-like"/>
    <property type="match status" value="1"/>
</dbReference>
<dbReference type="InterPro" id="IPR019775">
    <property type="entry name" value="WD40_repeat_CS"/>
</dbReference>
<dbReference type="PANTHER" id="PTHR19854:SF1">
    <property type="entry name" value="GUANINE NUCLEOTIDE-BINDING PROTEIN SUBUNIT BETA-LIKE PROTEIN 1"/>
    <property type="match status" value="1"/>
</dbReference>
<gene>
    <name evidence="4" type="ORF">GSLYS_00017764001</name>
</gene>
<keyword evidence="5" id="KW-1185">Reference proteome</keyword>
<dbReference type="SMART" id="SM00320">
    <property type="entry name" value="WD40"/>
    <property type="match status" value="5"/>
</dbReference>
<evidence type="ECO:0000256" key="2">
    <source>
        <dbReference type="ARBA" id="ARBA00022737"/>
    </source>
</evidence>
<keyword evidence="1 3" id="KW-0853">WD repeat</keyword>
<dbReference type="EMBL" id="CAXITT010000610">
    <property type="protein sequence ID" value="CAL1544251.1"/>
    <property type="molecule type" value="Genomic_DNA"/>
</dbReference>
<evidence type="ECO:0000313" key="4">
    <source>
        <dbReference type="EMBL" id="CAL1544251.1"/>
    </source>
</evidence>
<accession>A0AAV2IFB8</accession>
<dbReference type="Proteomes" id="UP001497497">
    <property type="component" value="Unassembled WGS sequence"/>
</dbReference>
<proteinExistence type="predicted"/>
<dbReference type="Gene3D" id="2.130.10.10">
    <property type="entry name" value="YVTN repeat-like/Quinoprotein amine dehydrogenase"/>
    <property type="match status" value="2"/>
</dbReference>
<dbReference type="Pfam" id="PF00400">
    <property type="entry name" value="WD40"/>
    <property type="match status" value="1"/>
</dbReference>
<organism evidence="4 5">
    <name type="scientific">Lymnaea stagnalis</name>
    <name type="common">Great pond snail</name>
    <name type="synonym">Helix stagnalis</name>
    <dbReference type="NCBI Taxonomy" id="6523"/>
    <lineage>
        <taxon>Eukaryota</taxon>
        <taxon>Metazoa</taxon>
        <taxon>Spiralia</taxon>
        <taxon>Lophotrochozoa</taxon>
        <taxon>Mollusca</taxon>
        <taxon>Gastropoda</taxon>
        <taxon>Heterobranchia</taxon>
        <taxon>Euthyneura</taxon>
        <taxon>Panpulmonata</taxon>
        <taxon>Hygrophila</taxon>
        <taxon>Lymnaeoidea</taxon>
        <taxon>Lymnaeidae</taxon>
        <taxon>Lymnaea</taxon>
    </lineage>
</organism>
<evidence type="ECO:0008006" key="6">
    <source>
        <dbReference type="Google" id="ProtNLM"/>
    </source>
</evidence>
<feature type="repeat" description="WD" evidence="3">
    <location>
        <begin position="312"/>
        <end position="348"/>
    </location>
</feature>
<name>A0AAV2IFB8_LYMST</name>
<sequence>MNKCKHFENEIKMSARMSKGRAAPPEPCVELSTTSPVTSLAFSTSETPEDKGQLFSGHQDGKVIYWNLVTQRPTSSNIAHSDSVIWLSWVSNKLISQGRDGFIRFWIRSDSEWTRIGEVTCAALTFCNMSMCLYNNQHILTAPGNPTAQLIVYHLPNLSSVTEITSQSSPHKIQPSQAKVFGMCMRTRSAVQTAQLPSLLVAYESGTLALWNLVTDELLSKVAAHSESIMCMDCWVSQETGLFRCITGSVDNQLRSWQVKDYQLVQENTVFISNPGLCDIAVREDGRIAATGGWDHFARVFTVKKLRALAVLGYHHESVQCVMFAPDKTLATGSKDGHIALWDIYKDK</sequence>
<evidence type="ECO:0000256" key="1">
    <source>
        <dbReference type="ARBA" id="ARBA00022574"/>
    </source>
</evidence>
<dbReference type="InterPro" id="IPR036322">
    <property type="entry name" value="WD40_repeat_dom_sf"/>
</dbReference>